<dbReference type="SUPFAM" id="SSF52799">
    <property type="entry name" value="(Phosphotyrosine protein) phosphatases II"/>
    <property type="match status" value="1"/>
</dbReference>
<dbReference type="EMBL" id="JAEPQZ010000007">
    <property type="protein sequence ID" value="KAG2178981.1"/>
    <property type="molecule type" value="Genomic_DNA"/>
</dbReference>
<dbReference type="Pfam" id="PF00102">
    <property type="entry name" value="Y_phosphatase"/>
    <property type="match status" value="1"/>
</dbReference>
<dbReference type="InterPro" id="IPR000387">
    <property type="entry name" value="Tyr_Pase_dom"/>
</dbReference>
<dbReference type="SMART" id="SM00404">
    <property type="entry name" value="PTPc_motif"/>
    <property type="match status" value="1"/>
</dbReference>
<comment type="similarity">
    <text evidence="1">Belongs to the protein-tyrosine phosphatase family. Non-receptor class subfamily.</text>
</comment>
<sequence length="319" mass="36714">MTSNTSIPTFLKRFLALSTPERRQYTKKYFQKLQQLQEHRISDADDPHSPFSIVTALSQTSERKNRYTDIIPFDANRVILNAKAYDYINASHIVPPFGIRRSYIATQGPLENTAKDFWLMTIEQKTSVIVCLTPEQEVRRGKCWQYWPTMDRMPHIWYEIDPEAKVEIQCEDEEYLEEADTEISRFAVTVNRDAQVLDESTISHLKFLGWQDHSALDTASHILGLVRTTNELRVNNEDAPVIVHCSAGCGRTGTFCVVDSGLELLKMIGEGLIEDDGRDFIFELVDSFRQQRVTMVQTGEQYYFCYLALLDALGVHEEI</sequence>
<dbReference type="Proteomes" id="UP000654370">
    <property type="component" value="Unassembled WGS sequence"/>
</dbReference>
<comment type="caution">
    <text evidence="4">The sequence shown here is derived from an EMBL/GenBank/DDBJ whole genome shotgun (WGS) entry which is preliminary data.</text>
</comment>
<dbReference type="InterPro" id="IPR000242">
    <property type="entry name" value="PTP_cat"/>
</dbReference>
<dbReference type="AlphaFoldDB" id="A0A8H7PTJ3"/>
<organism evidence="4 5">
    <name type="scientific">Mortierella isabellina</name>
    <name type="common">Filamentous fungus</name>
    <name type="synonym">Umbelopsis isabellina</name>
    <dbReference type="NCBI Taxonomy" id="91625"/>
    <lineage>
        <taxon>Eukaryota</taxon>
        <taxon>Fungi</taxon>
        <taxon>Fungi incertae sedis</taxon>
        <taxon>Mucoromycota</taxon>
        <taxon>Mucoromycotina</taxon>
        <taxon>Umbelopsidomycetes</taxon>
        <taxon>Umbelopsidales</taxon>
        <taxon>Umbelopsidaceae</taxon>
        <taxon>Umbelopsis</taxon>
    </lineage>
</organism>
<dbReference type="InterPro" id="IPR016130">
    <property type="entry name" value="Tyr_Pase_AS"/>
</dbReference>
<reference evidence="4" key="1">
    <citation type="submission" date="2020-12" db="EMBL/GenBank/DDBJ databases">
        <title>Metabolic potential, ecology and presence of endohyphal bacteria is reflected in genomic diversity of Mucoromycotina.</title>
        <authorList>
            <person name="Muszewska A."/>
            <person name="Okrasinska A."/>
            <person name="Steczkiewicz K."/>
            <person name="Drgas O."/>
            <person name="Orlowska M."/>
            <person name="Perlinska-Lenart U."/>
            <person name="Aleksandrzak-Piekarczyk T."/>
            <person name="Szatraj K."/>
            <person name="Zielenkiewicz U."/>
            <person name="Pilsyk S."/>
            <person name="Malc E."/>
            <person name="Mieczkowski P."/>
            <person name="Kruszewska J.S."/>
            <person name="Biernat P."/>
            <person name="Pawlowska J."/>
        </authorList>
    </citation>
    <scope>NUCLEOTIDE SEQUENCE</scope>
    <source>
        <strain evidence="4">WA0000067209</strain>
    </source>
</reference>
<dbReference type="GO" id="GO:0004725">
    <property type="term" value="F:protein tyrosine phosphatase activity"/>
    <property type="evidence" value="ECO:0007669"/>
    <property type="project" value="InterPro"/>
</dbReference>
<dbReference type="PANTHER" id="PTHR19134:SF449">
    <property type="entry name" value="TYROSINE-PROTEIN PHOSPHATASE 1"/>
    <property type="match status" value="1"/>
</dbReference>
<feature type="domain" description="Tyrosine-protein phosphatase" evidence="2">
    <location>
        <begin position="26"/>
        <end position="312"/>
    </location>
</feature>
<dbReference type="PROSITE" id="PS50056">
    <property type="entry name" value="TYR_PHOSPHATASE_2"/>
    <property type="match status" value="1"/>
</dbReference>
<dbReference type="CDD" id="cd18533">
    <property type="entry name" value="PTP_fungal"/>
    <property type="match status" value="1"/>
</dbReference>
<protein>
    <submittedName>
        <fullName evidence="4">Uncharacterized protein</fullName>
    </submittedName>
</protein>
<gene>
    <name evidence="4" type="ORF">INT43_001830</name>
</gene>
<dbReference type="PANTHER" id="PTHR19134">
    <property type="entry name" value="RECEPTOR-TYPE TYROSINE-PROTEIN PHOSPHATASE"/>
    <property type="match status" value="1"/>
</dbReference>
<dbReference type="PRINTS" id="PR00700">
    <property type="entry name" value="PRTYPHPHTASE"/>
</dbReference>
<dbReference type="OrthoDB" id="10253954at2759"/>
<evidence type="ECO:0000313" key="4">
    <source>
        <dbReference type="EMBL" id="KAG2178981.1"/>
    </source>
</evidence>
<dbReference type="SMART" id="SM00194">
    <property type="entry name" value="PTPc"/>
    <property type="match status" value="1"/>
</dbReference>
<dbReference type="PROSITE" id="PS00383">
    <property type="entry name" value="TYR_PHOSPHATASE_1"/>
    <property type="match status" value="1"/>
</dbReference>
<keyword evidence="5" id="KW-1185">Reference proteome</keyword>
<evidence type="ECO:0000259" key="3">
    <source>
        <dbReference type="PROSITE" id="PS50056"/>
    </source>
</evidence>
<dbReference type="InterPro" id="IPR050348">
    <property type="entry name" value="Protein-Tyr_Phosphatase"/>
</dbReference>
<accession>A0A8H7PTJ3</accession>
<name>A0A8H7PTJ3_MORIS</name>
<proteinExistence type="inferred from homology"/>
<dbReference type="InterPro" id="IPR029021">
    <property type="entry name" value="Prot-tyrosine_phosphatase-like"/>
</dbReference>
<dbReference type="Gene3D" id="3.90.190.10">
    <property type="entry name" value="Protein tyrosine phosphatase superfamily"/>
    <property type="match status" value="1"/>
</dbReference>
<evidence type="ECO:0000259" key="2">
    <source>
        <dbReference type="PROSITE" id="PS50055"/>
    </source>
</evidence>
<evidence type="ECO:0000256" key="1">
    <source>
        <dbReference type="ARBA" id="ARBA00009649"/>
    </source>
</evidence>
<feature type="domain" description="Tyrosine specific protein phosphatases" evidence="3">
    <location>
        <begin position="220"/>
        <end position="303"/>
    </location>
</feature>
<dbReference type="PROSITE" id="PS50055">
    <property type="entry name" value="TYR_PHOSPHATASE_PTP"/>
    <property type="match status" value="1"/>
</dbReference>
<evidence type="ECO:0000313" key="5">
    <source>
        <dbReference type="Proteomes" id="UP000654370"/>
    </source>
</evidence>
<dbReference type="InterPro" id="IPR003595">
    <property type="entry name" value="Tyr_Pase_cat"/>
</dbReference>